<protein>
    <submittedName>
        <fullName evidence="1">Phosphotransferase</fullName>
    </submittedName>
</protein>
<organism evidence="1 2">
    <name type="scientific">Candidatus Paralactobacillus gallistercoris</name>
    <dbReference type="NCBI Taxonomy" id="2838724"/>
    <lineage>
        <taxon>Bacteria</taxon>
        <taxon>Bacillati</taxon>
        <taxon>Bacillota</taxon>
        <taxon>Bacilli</taxon>
        <taxon>Lactobacillales</taxon>
        <taxon>Lactobacillaceae</taxon>
        <taxon>Lactobacillus</taxon>
    </lineage>
</organism>
<comment type="caution">
    <text evidence="1">The sequence shown here is derived from an EMBL/GenBank/DDBJ whole genome shotgun (WGS) entry which is preliminary data.</text>
</comment>
<dbReference type="EMBL" id="JAHLFS010000006">
    <property type="protein sequence ID" value="MBU3851142.1"/>
    <property type="molecule type" value="Genomic_DNA"/>
</dbReference>
<dbReference type="Pfam" id="PF01633">
    <property type="entry name" value="Choline_kinase"/>
    <property type="match status" value="1"/>
</dbReference>
<dbReference type="Proteomes" id="UP000777303">
    <property type="component" value="Unassembled WGS sequence"/>
</dbReference>
<evidence type="ECO:0000313" key="2">
    <source>
        <dbReference type="Proteomes" id="UP000777303"/>
    </source>
</evidence>
<dbReference type="Gene3D" id="3.90.1200.10">
    <property type="match status" value="1"/>
</dbReference>
<dbReference type="PANTHER" id="PTHR40086">
    <property type="entry name" value="PHOSPHOTRANSFERASE YTMP-RELATED"/>
    <property type="match status" value="1"/>
</dbReference>
<reference evidence="1" key="2">
    <citation type="submission" date="2021-04" db="EMBL/GenBank/DDBJ databases">
        <authorList>
            <person name="Gilroy R."/>
        </authorList>
    </citation>
    <scope>NUCLEOTIDE SEQUENCE</scope>
    <source>
        <strain evidence="1">F6-6636</strain>
    </source>
</reference>
<evidence type="ECO:0000313" key="1">
    <source>
        <dbReference type="EMBL" id="MBU3851142.1"/>
    </source>
</evidence>
<dbReference type="AlphaFoldDB" id="A0A948TIR3"/>
<reference evidence="1" key="1">
    <citation type="journal article" date="2021" name="PeerJ">
        <title>Extensive microbial diversity within the chicken gut microbiome revealed by metagenomics and culture.</title>
        <authorList>
            <person name="Gilroy R."/>
            <person name="Ravi A."/>
            <person name="Getino M."/>
            <person name="Pursley I."/>
            <person name="Horton D.L."/>
            <person name="Alikhan N.F."/>
            <person name="Baker D."/>
            <person name="Gharbi K."/>
            <person name="Hall N."/>
            <person name="Watson M."/>
            <person name="Adriaenssens E.M."/>
            <person name="Foster-Nyarko E."/>
            <person name="Jarju S."/>
            <person name="Secka A."/>
            <person name="Antonio M."/>
            <person name="Oren A."/>
            <person name="Chaudhuri R.R."/>
            <person name="La Ragione R."/>
            <person name="Hildebrand F."/>
            <person name="Pallen M.J."/>
        </authorList>
    </citation>
    <scope>NUCLEOTIDE SEQUENCE</scope>
    <source>
        <strain evidence="1">F6-6636</strain>
    </source>
</reference>
<proteinExistence type="predicted"/>
<sequence>MNNDTMPCHLDVVKFQMILQRTLHARLDDIHDICLLNAGMTNDSFLFTYHAQQYIMRVPGEGTHELINRQYEYDNYQAIKGKQLGEHVLYLDPQTGYKLATYLTNARNCNPHDWHDVTRCMAKLRYLHRLQLHVNHTFDLYQYIDKYEALWRQASQYDDYQQTKHHIYQLRTFIDKQPHAWVLTHIDANYDNFLFTPTGQLRLIDWEYAGMQDPHVDIAMFAIYANYNRQQIDRLIDSYFEQTCPLPTRIKIYCYVAICGLLWSNWSEYKRELGVDFGAYELQQYHYAQHYYQIAEHLIEEYYGKE</sequence>
<dbReference type="PANTHER" id="PTHR40086:SF1">
    <property type="entry name" value="CELL CYCLE REGULATOR CCRZ"/>
    <property type="match status" value="1"/>
</dbReference>
<gene>
    <name evidence="1" type="ORF">H9901_00295</name>
</gene>
<name>A0A948TIR3_9LACO</name>
<dbReference type="InterPro" id="IPR011009">
    <property type="entry name" value="Kinase-like_dom_sf"/>
</dbReference>
<dbReference type="Gene3D" id="3.30.200.20">
    <property type="entry name" value="Phosphorylase Kinase, domain 1"/>
    <property type="match status" value="1"/>
</dbReference>
<dbReference type="SUPFAM" id="SSF56112">
    <property type="entry name" value="Protein kinase-like (PK-like)"/>
    <property type="match status" value="1"/>
</dbReference>
<dbReference type="CDD" id="cd05151">
    <property type="entry name" value="ChoK-like"/>
    <property type="match status" value="1"/>
</dbReference>
<dbReference type="InterPro" id="IPR052077">
    <property type="entry name" value="CcrZ_PhaseVar_Mediator"/>
</dbReference>
<accession>A0A948TIR3</accession>